<proteinExistence type="predicted"/>
<dbReference type="InterPro" id="IPR026368">
    <property type="entry name" value="SWIM_PBPRA1643"/>
</dbReference>
<protein>
    <submittedName>
        <fullName evidence="1">SEC-C metal-binding domain-containing protein</fullName>
    </submittedName>
</protein>
<dbReference type="NCBIfam" id="TIGR04102">
    <property type="entry name" value="SWIM_PBPRA1643"/>
    <property type="match status" value="1"/>
</dbReference>
<comment type="caution">
    <text evidence="1">The sequence shown here is derived from an EMBL/GenBank/DDBJ whole genome shotgun (WGS) entry which is preliminary data.</text>
</comment>
<dbReference type="InterPro" id="IPR004027">
    <property type="entry name" value="SEC_C_motif"/>
</dbReference>
<reference evidence="2" key="1">
    <citation type="journal article" date="2019" name="Int. J. Syst. Evol. Microbiol.">
        <title>The Global Catalogue of Microorganisms (GCM) 10K type strain sequencing project: providing services to taxonomists for standard genome sequencing and annotation.</title>
        <authorList>
            <consortium name="The Broad Institute Genomics Platform"/>
            <consortium name="The Broad Institute Genome Sequencing Center for Infectious Disease"/>
            <person name="Wu L."/>
            <person name="Ma J."/>
        </authorList>
    </citation>
    <scope>NUCLEOTIDE SEQUENCE [LARGE SCALE GENOMIC DNA]</scope>
    <source>
        <strain evidence="2">JCM 17805</strain>
    </source>
</reference>
<dbReference type="Proteomes" id="UP001500604">
    <property type="component" value="Unassembled WGS sequence"/>
</dbReference>
<evidence type="ECO:0000313" key="1">
    <source>
        <dbReference type="EMBL" id="GAA4648942.1"/>
    </source>
</evidence>
<dbReference type="SUPFAM" id="SSF103642">
    <property type="entry name" value="Sec-C motif"/>
    <property type="match status" value="1"/>
</dbReference>
<dbReference type="RefSeq" id="WP_345194677.1">
    <property type="nucleotide sequence ID" value="NZ_BAABFL010000114.1"/>
</dbReference>
<dbReference type="Pfam" id="PF02810">
    <property type="entry name" value="SEC-C"/>
    <property type="match status" value="1"/>
</dbReference>
<dbReference type="EMBL" id="BAABFL010000114">
    <property type="protein sequence ID" value="GAA4648942.1"/>
    <property type="molecule type" value="Genomic_DNA"/>
</dbReference>
<keyword evidence="2" id="KW-1185">Reference proteome</keyword>
<organism evidence="1 2">
    <name type="scientific">Kistimonas scapharcae</name>
    <dbReference type="NCBI Taxonomy" id="1036133"/>
    <lineage>
        <taxon>Bacteria</taxon>
        <taxon>Pseudomonadati</taxon>
        <taxon>Pseudomonadota</taxon>
        <taxon>Gammaproteobacteria</taxon>
        <taxon>Oceanospirillales</taxon>
        <taxon>Endozoicomonadaceae</taxon>
        <taxon>Kistimonas</taxon>
    </lineage>
</organism>
<gene>
    <name evidence="1" type="ORF">GCM10023116_12160</name>
</gene>
<accession>A0ABP8UZ63</accession>
<sequence>MSKFFYKGSRVNMQDNRGTGYTSKKVVRVGTETSPAKVSVQTEEREEELLALAKTHNIVVDIVVSDEEPEDTSQLDALLNTAKTQVNEKLPSRNDPCLCDSGKKYKKCCGA</sequence>
<dbReference type="Gene3D" id="3.10.450.50">
    <property type="match status" value="1"/>
</dbReference>
<evidence type="ECO:0000313" key="2">
    <source>
        <dbReference type="Proteomes" id="UP001500604"/>
    </source>
</evidence>
<name>A0ABP8UZ63_9GAMM</name>